<dbReference type="GO" id="GO:0005886">
    <property type="term" value="C:plasma membrane"/>
    <property type="evidence" value="ECO:0007669"/>
    <property type="project" value="UniProtKB-SubCell"/>
</dbReference>
<protein>
    <recommendedName>
        <fullName evidence="12">Fluoride-specific ion channel FluC</fullName>
    </recommendedName>
</protein>
<proteinExistence type="inferred from homology"/>
<feature type="transmembrane region" description="Helical" evidence="12">
    <location>
        <begin position="35"/>
        <end position="55"/>
    </location>
</feature>
<comment type="similarity">
    <text evidence="10 12">Belongs to the fluoride channel Fluc/FEX (TC 1.A.43) family.</text>
</comment>
<evidence type="ECO:0000256" key="10">
    <source>
        <dbReference type="ARBA" id="ARBA00035120"/>
    </source>
</evidence>
<reference evidence="14" key="1">
    <citation type="submission" date="2016-10" db="EMBL/GenBank/DDBJ databases">
        <authorList>
            <person name="Varghese N."/>
            <person name="Submissions S."/>
        </authorList>
    </citation>
    <scope>NUCLEOTIDE SEQUENCE [LARGE SCALE GENOMIC DNA]</scope>
    <source>
        <strain evidence="14">BL47</strain>
    </source>
</reference>
<dbReference type="HAMAP" id="MF_00454">
    <property type="entry name" value="FluC"/>
    <property type="match status" value="1"/>
</dbReference>
<feature type="binding site" evidence="12">
    <location>
        <position position="78"/>
    </location>
    <ligand>
        <name>Na(+)</name>
        <dbReference type="ChEBI" id="CHEBI:29101"/>
        <note>structural</note>
    </ligand>
</feature>
<keyword evidence="12" id="KW-0813">Transport</keyword>
<keyword evidence="12" id="KW-0479">Metal-binding</keyword>
<evidence type="ECO:0000256" key="7">
    <source>
        <dbReference type="ARBA" id="ARBA00023065"/>
    </source>
</evidence>
<keyword evidence="7 12" id="KW-0406">Ion transport</keyword>
<evidence type="ECO:0000256" key="11">
    <source>
        <dbReference type="ARBA" id="ARBA00035585"/>
    </source>
</evidence>
<evidence type="ECO:0000256" key="6">
    <source>
        <dbReference type="ARBA" id="ARBA00023053"/>
    </source>
</evidence>
<evidence type="ECO:0000256" key="4">
    <source>
        <dbReference type="ARBA" id="ARBA00022692"/>
    </source>
</evidence>
<keyword evidence="4 12" id="KW-0812">Transmembrane</keyword>
<dbReference type="GO" id="GO:0046872">
    <property type="term" value="F:metal ion binding"/>
    <property type="evidence" value="ECO:0007669"/>
    <property type="project" value="UniProtKB-KW"/>
</dbReference>
<evidence type="ECO:0000313" key="13">
    <source>
        <dbReference type="EMBL" id="SDM29847.1"/>
    </source>
</evidence>
<feature type="binding site" evidence="12">
    <location>
        <position position="75"/>
    </location>
    <ligand>
        <name>Na(+)</name>
        <dbReference type="ChEBI" id="CHEBI:29101"/>
        <note>structural</note>
    </ligand>
</feature>
<organism evidence="13 14">
    <name type="scientific">Methylobacterium phyllostachyos</name>
    <dbReference type="NCBI Taxonomy" id="582672"/>
    <lineage>
        <taxon>Bacteria</taxon>
        <taxon>Pseudomonadati</taxon>
        <taxon>Pseudomonadota</taxon>
        <taxon>Alphaproteobacteria</taxon>
        <taxon>Hyphomicrobiales</taxon>
        <taxon>Methylobacteriaceae</taxon>
        <taxon>Methylobacterium</taxon>
    </lineage>
</organism>
<keyword evidence="5 12" id="KW-1133">Transmembrane helix</keyword>
<dbReference type="Pfam" id="PF02537">
    <property type="entry name" value="CRCB"/>
    <property type="match status" value="1"/>
</dbReference>
<keyword evidence="3" id="KW-0997">Cell inner membrane</keyword>
<keyword evidence="6 12" id="KW-0915">Sodium</keyword>
<dbReference type="EMBL" id="FNHS01000001">
    <property type="protein sequence ID" value="SDM29847.1"/>
    <property type="molecule type" value="Genomic_DNA"/>
</dbReference>
<keyword evidence="9 12" id="KW-0407">Ion channel</keyword>
<keyword evidence="8 12" id="KW-0472">Membrane</keyword>
<comment type="catalytic activity">
    <reaction evidence="11">
        <text>fluoride(in) = fluoride(out)</text>
        <dbReference type="Rhea" id="RHEA:76159"/>
        <dbReference type="ChEBI" id="CHEBI:17051"/>
    </reaction>
    <physiologicalReaction direction="left-to-right" evidence="11">
        <dbReference type="Rhea" id="RHEA:76160"/>
    </physiologicalReaction>
</comment>
<gene>
    <name evidence="12" type="primary">fluC</name>
    <name evidence="12" type="synonym">crcB</name>
    <name evidence="13" type="ORF">SAMN05216360_101474</name>
</gene>
<evidence type="ECO:0000256" key="1">
    <source>
        <dbReference type="ARBA" id="ARBA00004651"/>
    </source>
</evidence>
<dbReference type="PANTHER" id="PTHR28259">
    <property type="entry name" value="FLUORIDE EXPORT PROTEIN 1-RELATED"/>
    <property type="match status" value="1"/>
</dbReference>
<dbReference type="InterPro" id="IPR003691">
    <property type="entry name" value="FluC"/>
</dbReference>
<sequence>MNFLIVMLGAGLGGGARHGVNVAVSRLAPDIDFPLATLIINVLGSFLMGVLAESFVLRGAGGHPAKLLLTTGVLGGFTTFSTFSLDAVSLYDRGQVAAAGLYVVLSVAGGLVGLVAGLALARVALSGGAS</sequence>
<feature type="transmembrane region" description="Helical" evidence="12">
    <location>
        <begin position="97"/>
        <end position="121"/>
    </location>
</feature>
<dbReference type="NCBIfam" id="NF010794">
    <property type="entry name" value="PRK14198.1"/>
    <property type="match status" value="1"/>
</dbReference>
<evidence type="ECO:0000256" key="5">
    <source>
        <dbReference type="ARBA" id="ARBA00022989"/>
    </source>
</evidence>
<evidence type="ECO:0000256" key="12">
    <source>
        <dbReference type="HAMAP-Rule" id="MF_00454"/>
    </source>
</evidence>
<dbReference type="NCBIfam" id="TIGR00494">
    <property type="entry name" value="crcB"/>
    <property type="match status" value="1"/>
</dbReference>
<accession>A0A1G9S3K8</accession>
<evidence type="ECO:0000256" key="2">
    <source>
        <dbReference type="ARBA" id="ARBA00022475"/>
    </source>
</evidence>
<feature type="transmembrane region" description="Helical" evidence="12">
    <location>
        <begin position="67"/>
        <end position="85"/>
    </location>
</feature>
<comment type="subcellular location">
    <subcellularLocation>
        <location evidence="1 12">Cell membrane</location>
        <topology evidence="1 12">Multi-pass membrane protein</topology>
    </subcellularLocation>
</comment>
<dbReference type="STRING" id="582672.SAMN05216360_101474"/>
<dbReference type="PANTHER" id="PTHR28259:SF1">
    <property type="entry name" value="FLUORIDE EXPORT PROTEIN 1-RELATED"/>
    <property type="match status" value="1"/>
</dbReference>
<keyword evidence="2 12" id="KW-1003">Cell membrane</keyword>
<evidence type="ECO:0000256" key="9">
    <source>
        <dbReference type="ARBA" id="ARBA00023303"/>
    </source>
</evidence>
<evidence type="ECO:0000313" key="14">
    <source>
        <dbReference type="Proteomes" id="UP000198704"/>
    </source>
</evidence>
<comment type="function">
    <text evidence="12">Fluoride-specific ion channel. Important for reducing fluoride concentration in the cell, thus reducing its toxicity.</text>
</comment>
<dbReference type="GO" id="GO:0062054">
    <property type="term" value="F:fluoride channel activity"/>
    <property type="evidence" value="ECO:0007669"/>
    <property type="project" value="UniProtKB-UniRule"/>
</dbReference>
<keyword evidence="14" id="KW-1185">Reference proteome</keyword>
<evidence type="ECO:0000256" key="8">
    <source>
        <dbReference type="ARBA" id="ARBA00023136"/>
    </source>
</evidence>
<comment type="activity regulation">
    <text evidence="12">Na(+) is not transported, but it plays an essential structural role and its presence is essential for fluoride channel function.</text>
</comment>
<dbReference type="Proteomes" id="UP000198704">
    <property type="component" value="Unassembled WGS sequence"/>
</dbReference>
<dbReference type="GO" id="GO:0140114">
    <property type="term" value="P:cellular detoxification of fluoride"/>
    <property type="evidence" value="ECO:0007669"/>
    <property type="project" value="UniProtKB-UniRule"/>
</dbReference>
<dbReference type="AlphaFoldDB" id="A0A1G9S3K8"/>
<name>A0A1G9S3K8_9HYPH</name>
<evidence type="ECO:0000256" key="3">
    <source>
        <dbReference type="ARBA" id="ARBA00022519"/>
    </source>
</evidence>